<proteinExistence type="predicted"/>
<dbReference type="PANTHER" id="PTHR46599">
    <property type="entry name" value="PIGGYBAC TRANSPOSABLE ELEMENT-DERIVED PROTEIN 4"/>
    <property type="match status" value="1"/>
</dbReference>
<dbReference type="InterPro" id="IPR029526">
    <property type="entry name" value="PGBD"/>
</dbReference>
<evidence type="ECO:0000259" key="1">
    <source>
        <dbReference type="Pfam" id="PF13843"/>
    </source>
</evidence>
<dbReference type="Pfam" id="PF13843">
    <property type="entry name" value="DDE_Tnp_1_7"/>
    <property type="match status" value="1"/>
</dbReference>
<organism evidence="2 3">
    <name type="scientific">Rhamnusium bicolor</name>
    <dbReference type="NCBI Taxonomy" id="1586634"/>
    <lineage>
        <taxon>Eukaryota</taxon>
        <taxon>Metazoa</taxon>
        <taxon>Ecdysozoa</taxon>
        <taxon>Arthropoda</taxon>
        <taxon>Hexapoda</taxon>
        <taxon>Insecta</taxon>
        <taxon>Pterygota</taxon>
        <taxon>Neoptera</taxon>
        <taxon>Endopterygota</taxon>
        <taxon>Coleoptera</taxon>
        <taxon>Polyphaga</taxon>
        <taxon>Cucujiformia</taxon>
        <taxon>Chrysomeloidea</taxon>
        <taxon>Cerambycidae</taxon>
        <taxon>Lepturinae</taxon>
        <taxon>Rhagiini</taxon>
        <taxon>Rhamnusium</taxon>
    </lineage>
</organism>
<reference evidence="2" key="1">
    <citation type="journal article" date="2023" name="Insect Mol. Biol.">
        <title>Genome sequencing provides insights into the evolution of gene families encoding plant cell wall-degrading enzymes in longhorned beetles.</title>
        <authorList>
            <person name="Shin N.R."/>
            <person name="Okamura Y."/>
            <person name="Kirsch R."/>
            <person name="Pauchet Y."/>
        </authorList>
    </citation>
    <scope>NUCLEOTIDE SEQUENCE</scope>
    <source>
        <strain evidence="2">RBIC_L_NR</strain>
    </source>
</reference>
<keyword evidence="3" id="KW-1185">Reference proteome</keyword>
<dbReference type="PANTHER" id="PTHR46599:SF3">
    <property type="entry name" value="PIGGYBAC TRANSPOSABLE ELEMENT-DERIVED PROTEIN 4"/>
    <property type="match status" value="1"/>
</dbReference>
<gene>
    <name evidence="2" type="ORF">NQ314_002133</name>
</gene>
<dbReference type="Proteomes" id="UP001162156">
    <property type="component" value="Unassembled WGS sequence"/>
</dbReference>
<evidence type="ECO:0000313" key="3">
    <source>
        <dbReference type="Proteomes" id="UP001162156"/>
    </source>
</evidence>
<evidence type="ECO:0000313" key="2">
    <source>
        <dbReference type="EMBL" id="KAJ8968760.1"/>
    </source>
</evidence>
<accession>A0AAV8ZS80</accession>
<protein>
    <recommendedName>
        <fullName evidence="1">PiggyBac transposable element-derived protein domain-containing protein</fullName>
    </recommendedName>
</protein>
<sequence>MSLPRFILEICDDIGGKVHATNVVLRLIENYSDMGHSLYLDNYYNSVTLVRKLLEKNTYCTGTLRAGRQETPQEVSKAKLKTDESVHRYGGNVCVGKWKDKREVLYITTEHENNFEEGTSRSGKKKMKPIPIAQYNKYMSGIDLQDQMLSYYLTHRKTILWYKKVGFHITDLLLYNSFMLYNQLSGPKMSFLDFRQLLKPCW</sequence>
<dbReference type="AlphaFoldDB" id="A0AAV8ZS80"/>
<feature type="domain" description="PiggyBac transposable element-derived protein" evidence="1">
    <location>
        <begin position="18"/>
        <end position="178"/>
    </location>
</feature>
<name>A0AAV8ZS80_9CUCU</name>
<comment type="caution">
    <text evidence="2">The sequence shown here is derived from an EMBL/GenBank/DDBJ whole genome shotgun (WGS) entry which is preliminary data.</text>
</comment>
<dbReference type="EMBL" id="JANEYF010000654">
    <property type="protein sequence ID" value="KAJ8968760.1"/>
    <property type="molecule type" value="Genomic_DNA"/>
</dbReference>